<evidence type="ECO:0000256" key="2">
    <source>
        <dbReference type="ARBA" id="ARBA00008000"/>
    </source>
</evidence>
<feature type="region of interest" description="Disordered" evidence="11">
    <location>
        <begin position="1"/>
        <end position="56"/>
    </location>
</feature>
<evidence type="ECO:0000256" key="5">
    <source>
        <dbReference type="ARBA" id="ARBA00022827"/>
    </source>
</evidence>
<dbReference type="UniPathway" id="UPA00781"/>
<dbReference type="AlphaFoldDB" id="A0A0G4EKG0"/>
<feature type="compositionally biased region" description="Polar residues" evidence="11">
    <location>
        <begin position="1"/>
        <end position="16"/>
    </location>
</feature>
<dbReference type="SUPFAM" id="SSF55103">
    <property type="entry name" value="FAD-linked oxidases, C-terminal domain"/>
    <property type="match status" value="1"/>
</dbReference>
<feature type="compositionally biased region" description="Basic and acidic residues" evidence="11">
    <location>
        <begin position="17"/>
        <end position="30"/>
    </location>
</feature>
<feature type="compositionally biased region" description="Pro residues" evidence="11">
    <location>
        <begin position="354"/>
        <end position="368"/>
    </location>
</feature>
<dbReference type="InterPro" id="IPR016171">
    <property type="entry name" value="Vanillyl_alc_oxidase_C-sub2"/>
</dbReference>
<comment type="function">
    <text evidence="10">Catalyzes the exchange of an acyl for a long-chain alkyl group and the formation of the ether bond in the biosynthesis of ether phospholipids.</text>
</comment>
<keyword evidence="10" id="KW-0808">Transferase</keyword>
<evidence type="ECO:0000256" key="10">
    <source>
        <dbReference type="RuleBase" id="RU363113"/>
    </source>
</evidence>
<keyword evidence="10" id="KW-0443">Lipid metabolism</keyword>
<dbReference type="GO" id="GO:0005777">
    <property type="term" value="C:peroxisome"/>
    <property type="evidence" value="ECO:0007669"/>
    <property type="project" value="UniProtKB-SubCell"/>
</dbReference>
<evidence type="ECO:0000256" key="6">
    <source>
        <dbReference type="PIRSR" id="PIRSR625650-1"/>
    </source>
</evidence>
<dbReference type="PROSITE" id="PS51387">
    <property type="entry name" value="FAD_PCMH"/>
    <property type="match status" value="1"/>
</dbReference>
<dbReference type="Gene3D" id="3.30.43.10">
    <property type="entry name" value="Uridine Diphospho-n-acetylenolpyruvylglucosamine Reductase, domain 2"/>
    <property type="match status" value="1"/>
</dbReference>
<dbReference type="OrthoDB" id="5332616at2759"/>
<evidence type="ECO:0000256" key="9">
    <source>
        <dbReference type="PIRSR" id="PIRSR625650-4"/>
    </source>
</evidence>
<evidence type="ECO:0000259" key="12">
    <source>
        <dbReference type="PROSITE" id="PS51387"/>
    </source>
</evidence>
<dbReference type="STRING" id="1169540.A0A0G4EKG0"/>
<feature type="compositionally biased region" description="Low complexity" evidence="11">
    <location>
        <begin position="32"/>
        <end position="56"/>
    </location>
</feature>
<dbReference type="InterPro" id="IPR016164">
    <property type="entry name" value="FAD-linked_Oxase-like_C"/>
</dbReference>
<keyword evidence="10" id="KW-0576">Peroxisome</keyword>
<evidence type="ECO:0000256" key="7">
    <source>
        <dbReference type="PIRSR" id="PIRSR625650-2"/>
    </source>
</evidence>
<dbReference type="Gene3D" id="3.30.300.330">
    <property type="match status" value="1"/>
</dbReference>
<comment type="pathway">
    <text evidence="1 10">Glycerolipid metabolism; ether lipid biosynthesis.</text>
</comment>
<dbReference type="InterPro" id="IPR006094">
    <property type="entry name" value="Oxid_FAD_bind_N"/>
</dbReference>
<protein>
    <recommendedName>
        <fullName evidence="3 10">Alkylglycerone-phosphate synthase</fullName>
        <shortName evidence="10">Alkyl-DHAP synthase</shortName>
        <ecNumber evidence="3 10">2.5.1.26</ecNumber>
    </recommendedName>
</protein>
<dbReference type="Gene3D" id="3.30.70.3450">
    <property type="match status" value="1"/>
</dbReference>
<dbReference type="EC" id="2.5.1.26" evidence="3 10"/>
<keyword evidence="5 8" id="KW-0274">FAD</keyword>
<dbReference type="PANTHER" id="PTHR46568:SF1">
    <property type="entry name" value="ALKYLDIHYDROXYACETONEPHOSPHATE SYNTHASE, PEROXISOMAL"/>
    <property type="match status" value="1"/>
</dbReference>
<dbReference type="PANTHER" id="PTHR46568">
    <property type="entry name" value="ALKYLDIHYDROXYACETONEPHOSPHATE SYNTHASE, PEROXISOMAL"/>
    <property type="match status" value="1"/>
</dbReference>
<dbReference type="InParanoid" id="A0A0G4EKG0"/>
<feature type="site" description="Important for enzyme activity" evidence="9">
    <location>
        <position position="443"/>
    </location>
</feature>
<gene>
    <name evidence="13" type="ORF">Vbra_20458</name>
</gene>
<dbReference type="SUPFAM" id="SSF56176">
    <property type="entry name" value="FAD-binding/transporter-associated domain-like"/>
    <property type="match status" value="1"/>
</dbReference>
<dbReference type="InterPro" id="IPR025650">
    <property type="entry name" value="Alkyl-DHAP_Synthase"/>
</dbReference>
<dbReference type="Proteomes" id="UP000041254">
    <property type="component" value="Unassembled WGS sequence"/>
</dbReference>
<dbReference type="InterPro" id="IPR016169">
    <property type="entry name" value="FAD-bd_PCMH_sub2"/>
</dbReference>
<comment type="similarity">
    <text evidence="2 10">Belongs to the FAD-binding oxidoreductase/transferase type 4 family.</text>
</comment>
<comment type="cofactor">
    <cofactor evidence="8 10">
        <name>FAD</name>
        <dbReference type="ChEBI" id="CHEBI:57692"/>
    </cofactor>
</comment>
<dbReference type="GO" id="GO:0008609">
    <property type="term" value="F:alkylglycerone-phosphate synthase activity"/>
    <property type="evidence" value="ECO:0007669"/>
    <property type="project" value="UniProtKB-EC"/>
</dbReference>
<evidence type="ECO:0000256" key="1">
    <source>
        <dbReference type="ARBA" id="ARBA00004670"/>
    </source>
</evidence>
<dbReference type="Pfam" id="PF02913">
    <property type="entry name" value="FAD-oxidase_C"/>
    <property type="match status" value="1"/>
</dbReference>
<reference evidence="13 14" key="1">
    <citation type="submission" date="2014-11" db="EMBL/GenBank/DDBJ databases">
        <authorList>
            <person name="Zhu J."/>
            <person name="Qi W."/>
            <person name="Song R."/>
        </authorList>
    </citation>
    <scope>NUCLEOTIDE SEQUENCE [LARGE SCALE GENOMIC DNA]</scope>
</reference>
<accession>A0A0G4EKG0</accession>
<dbReference type="OMA" id="GTISHQH"/>
<evidence type="ECO:0000256" key="4">
    <source>
        <dbReference type="ARBA" id="ARBA00022630"/>
    </source>
</evidence>
<feature type="active site" description="Proton donor/acceptor" evidence="6">
    <location>
        <position position="602"/>
    </location>
</feature>
<evidence type="ECO:0000256" key="3">
    <source>
        <dbReference type="ARBA" id="ARBA00012385"/>
    </source>
</evidence>
<dbReference type="InterPro" id="IPR016167">
    <property type="entry name" value="FAD-bd_PCMH_sub1"/>
</dbReference>
<dbReference type="VEuPathDB" id="CryptoDB:Vbra_20458"/>
<evidence type="ECO:0000256" key="8">
    <source>
        <dbReference type="PIRSR" id="PIRSR625650-3"/>
    </source>
</evidence>
<dbReference type="Pfam" id="PF01565">
    <property type="entry name" value="FAD_binding_4"/>
    <property type="match status" value="1"/>
</dbReference>
<evidence type="ECO:0000313" key="13">
    <source>
        <dbReference type="EMBL" id="CEL97045.1"/>
    </source>
</evidence>
<keyword evidence="10" id="KW-0444">Lipid biosynthesis</keyword>
<evidence type="ECO:0000256" key="11">
    <source>
        <dbReference type="SAM" id="MobiDB-lite"/>
    </source>
</evidence>
<comment type="subunit">
    <text evidence="10">Homodimer.</text>
</comment>
<dbReference type="InterPro" id="IPR016166">
    <property type="entry name" value="FAD-bd_PCMH"/>
</dbReference>
<feature type="binding site" evidence="8">
    <location>
        <begin position="392"/>
        <end position="398"/>
    </location>
    <ligand>
        <name>FAD</name>
        <dbReference type="ChEBI" id="CHEBI:57692"/>
    </ligand>
</feature>
<feature type="compositionally biased region" description="Basic and acidic residues" evidence="11">
    <location>
        <begin position="152"/>
        <end position="162"/>
    </location>
</feature>
<dbReference type="Gene3D" id="1.10.45.10">
    <property type="entry name" value="Vanillyl-alcohol Oxidase, Chain A, domain 4"/>
    <property type="match status" value="1"/>
</dbReference>
<dbReference type="EMBL" id="CDMY01000252">
    <property type="protein sequence ID" value="CEL97045.1"/>
    <property type="molecule type" value="Genomic_DNA"/>
</dbReference>
<feature type="domain" description="FAD-binding PCMH-type" evidence="12">
    <location>
        <begin position="207"/>
        <end position="408"/>
    </location>
</feature>
<feature type="region of interest" description="Disordered" evidence="11">
    <location>
        <begin position="148"/>
        <end position="177"/>
    </location>
</feature>
<dbReference type="InterPro" id="IPR004113">
    <property type="entry name" value="FAD-bd_oxidored_4_C"/>
</dbReference>
<keyword evidence="14" id="KW-1185">Reference proteome</keyword>
<dbReference type="InterPro" id="IPR036318">
    <property type="entry name" value="FAD-bd_PCMH-like_sf"/>
</dbReference>
<dbReference type="GO" id="GO:0071949">
    <property type="term" value="F:FAD binding"/>
    <property type="evidence" value="ECO:0007669"/>
    <property type="project" value="InterPro"/>
</dbReference>
<feature type="binding site" evidence="8">
    <location>
        <begin position="239"/>
        <end position="245"/>
    </location>
    <ligand>
        <name>FAD</name>
        <dbReference type="ChEBI" id="CHEBI:57692"/>
    </ligand>
</feature>
<sequence length="691" mass="75091">MATTPSTAPPVRSSTAPRERLARISSHVDGKAASSSSDSANRSSSGSSSSSTGSSLAGRRALQHLKWNGWGFKDTRLRLNAASGLIELTGNRYLFSGHVLPDIRKFGEEDGGMTFDRRLNTDTPVQVPQPTVNKPFVAAIREQLPALAVDHGSNDNERRSSDAEDAAVAEAESPPPRLSFDIDERLFHSHGHTLQELWVLKTSSGPLQRTVDAVLYPSCHADVEKAVAAATAHNVALIPFGGGTSVTCALLPPAEESRMVVSVDLTTMARVLWVDRENGVVCVEAGARGAALEEELGRYGLTLGHEPDSWEFSTVGGWVATRCSGMKKNTYGNIEDLLVDVTCVTPTGTFTLRNPPPSPPPTDTPAPAAPLTGQWPRISSGPDWREVILGSEGTLGVVTQAVLRVRPKPRVQHFTSLIFPDFDSGVGCLKELADRQIWPTSIRLMDNRQFRFGLSLKPTSGGLARQAKEALAKFYLLRVRGFDPYRLVAATVLLEGDEGHVKYVGGATREIARRWGAVEAGEEAGRLGYFLTFMIAYIRDFCFEYGFFAESFETAVPWSRISACREAVEAQIRADCARLGVRGEPFVTCRISQIYDQGVCMYFYFGFNFIRLPEGVDAMAVYSEVEDRARQAILWAGGSVSHHHGVGKIRRQYLAPTVSGTGLRMLRAVKTAVDPNNTFANGALDPDSSAS</sequence>
<feature type="region of interest" description="Disordered" evidence="11">
    <location>
        <begin position="350"/>
        <end position="375"/>
    </location>
</feature>
<proteinExistence type="inferred from homology"/>
<dbReference type="Gene3D" id="3.30.465.10">
    <property type="match status" value="1"/>
</dbReference>
<name>A0A0G4EKG0_VITBC</name>
<feature type="binding site" evidence="8">
    <location>
        <begin position="308"/>
        <end position="314"/>
    </location>
    <ligand>
        <name>FAD</name>
        <dbReference type="ChEBI" id="CHEBI:57692"/>
    </ligand>
</feature>
<dbReference type="GO" id="GO:0008611">
    <property type="term" value="P:ether lipid biosynthetic process"/>
    <property type="evidence" value="ECO:0007669"/>
    <property type="project" value="UniProtKB-UniPathway"/>
</dbReference>
<feature type="binding site" evidence="8">
    <location>
        <begin position="321"/>
        <end position="324"/>
    </location>
    <ligand>
        <name>FAD</name>
        <dbReference type="ChEBI" id="CHEBI:57692"/>
    </ligand>
</feature>
<organism evidence="13 14">
    <name type="scientific">Vitrella brassicaformis (strain CCMP3155)</name>
    <dbReference type="NCBI Taxonomy" id="1169540"/>
    <lineage>
        <taxon>Eukaryota</taxon>
        <taxon>Sar</taxon>
        <taxon>Alveolata</taxon>
        <taxon>Colpodellida</taxon>
        <taxon>Vitrellaceae</taxon>
        <taxon>Vitrella</taxon>
    </lineage>
</organism>
<comment type="subcellular location">
    <subcellularLocation>
        <location evidence="10">Peroxisome</location>
    </subcellularLocation>
</comment>
<keyword evidence="4 10" id="KW-0285">Flavoprotein</keyword>
<comment type="catalytic activity">
    <reaction evidence="10">
        <text>a long chain fatty alcohol + a 1-acylglycerone 3-phosphate = a 1-O-alkylglycerone 3-phosphate + a long-chain fatty acid + H(+)</text>
        <dbReference type="Rhea" id="RHEA:36171"/>
        <dbReference type="ChEBI" id="CHEBI:15378"/>
        <dbReference type="ChEBI" id="CHEBI:17135"/>
        <dbReference type="ChEBI" id="CHEBI:57534"/>
        <dbReference type="ChEBI" id="CHEBI:57560"/>
        <dbReference type="ChEBI" id="CHEBI:73315"/>
        <dbReference type="EC" id="2.5.1.26"/>
    </reaction>
</comment>
<feature type="binding site" evidence="7">
    <location>
        <position position="539"/>
    </location>
    <ligand>
        <name>substrate</name>
    </ligand>
</feature>
<evidence type="ECO:0000313" key="14">
    <source>
        <dbReference type="Proteomes" id="UP000041254"/>
    </source>
</evidence>